<feature type="transmembrane region" description="Helical" evidence="6">
    <location>
        <begin position="315"/>
        <end position="338"/>
    </location>
</feature>
<keyword evidence="6" id="KW-0472">Membrane</keyword>
<comment type="similarity">
    <text evidence="2">Belongs to the glycosyltransferase 2 family.</text>
</comment>
<dbReference type="InterPro" id="IPR029044">
    <property type="entry name" value="Nucleotide-diphossugar_trans"/>
</dbReference>
<dbReference type="EMBL" id="FOTL01000017">
    <property type="protein sequence ID" value="SFL53267.1"/>
    <property type="molecule type" value="Genomic_DNA"/>
</dbReference>
<keyword evidence="6" id="KW-1133">Transmembrane helix</keyword>
<sequence length="571" mass="63637">MYYLVMILVFLLASVKSTKNSKKSVSIVIPAFNEEATVAKVVGVASKLSYVDEVIVVDDGSSDRTVEEAESAGATVISHITNEGKGSAIKTGFKNSHGDIIAFIDADISNFTSSKIDKIIRPILEDKTDITKTKFARESGRVTELTAKPLLRFFFPELSYEQPLSGQFAGKRSALNKIRFEKDYGVDVGIVLDSDVHGIKILEVDIGDISHDMSPLTDLNKMANEVVRTIIDRAVEYGRVTMMDKLGNYIRMAVMGLSLIILGIFMIFFVPFIPVIISVFVAFVGIVLTIFYIVKIIRRSIPILKKSNTKSSLKSFVKMHFPLIVSGLILILMLSTFLSAATFNDGRVSVELTSRNFVYAPSDNNHQTISVRGPYTIDSAIENETSILRIPQDALSTLEISVNDTMIIDGKYYHVNSTRDGEGDTFRLPSKVKRELDVYDGEVIPNSRISEVFQNIIVKHNIQFNNLSDKMEGFVEFSISPKSKNGTFFNLTLDNESILSSVGNFKNDSSYSISYDDNIICNFTNKDIENGNITFTYKGQDGMIEFKNRNNTSIRNYVSSDKDSFVQLKSL</sequence>
<evidence type="ECO:0000256" key="5">
    <source>
        <dbReference type="ARBA" id="ARBA00022842"/>
    </source>
</evidence>
<evidence type="ECO:0000256" key="2">
    <source>
        <dbReference type="ARBA" id="ARBA00006739"/>
    </source>
</evidence>
<evidence type="ECO:0000313" key="9">
    <source>
        <dbReference type="Proteomes" id="UP000183442"/>
    </source>
</evidence>
<dbReference type="InterPro" id="IPR001173">
    <property type="entry name" value="Glyco_trans_2-like"/>
</dbReference>
<dbReference type="AlphaFoldDB" id="A0A1I4IGS9"/>
<keyword evidence="6" id="KW-0812">Transmembrane</keyword>
<dbReference type="GO" id="GO:0016757">
    <property type="term" value="F:glycosyltransferase activity"/>
    <property type="evidence" value="ECO:0007669"/>
    <property type="project" value="UniProtKB-KW"/>
</dbReference>
<keyword evidence="5" id="KW-0460">Magnesium</keyword>
<dbReference type="OrthoDB" id="11098at2157"/>
<evidence type="ECO:0000256" key="3">
    <source>
        <dbReference type="ARBA" id="ARBA00022676"/>
    </source>
</evidence>
<accession>A0A1I4IGS9</accession>
<dbReference type="InterPro" id="IPR050256">
    <property type="entry name" value="Glycosyltransferase_2"/>
</dbReference>
<dbReference type="Proteomes" id="UP000183442">
    <property type="component" value="Unassembled WGS sequence"/>
</dbReference>
<dbReference type="PANTHER" id="PTHR48090">
    <property type="entry name" value="UNDECAPRENYL-PHOSPHATE 4-DEOXY-4-FORMAMIDO-L-ARABINOSE TRANSFERASE-RELATED"/>
    <property type="match status" value="1"/>
</dbReference>
<feature type="transmembrane region" description="Helical" evidence="6">
    <location>
        <begin position="275"/>
        <end position="294"/>
    </location>
</feature>
<dbReference type="Pfam" id="PF00535">
    <property type="entry name" value="Glycos_transf_2"/>
    <property type="match status" value="1"/>
</dbReference>
<feature type="transmembrane region" description="Helical" evidence="6">
    <location>
        <begin position="249"/>
        <end position="269"/>
    </location>
</feature>
<keyword evidence="3" id="KW-0328">Glycosyltransferase</keyword>
<protein>
    <submittedName>
        <fullName evidence="8">Glycosyl transferase family 2</fullName>
    </submittedName>
</protein>
<dbReference type="Gene3D" id="3.90.550.10">
    <property type="entry name" value="Spore Coat Polysaccharide Biosynthesis Protein SpsA, Chain A"/>
    <property type="match status" value="1"/>
</dbReference>
<evidence type="ECO:0000256" key="6">
    <source>
        <dbReference type="SAM" id="Phobius"/>
    </source>
</evidence>
<evidence type="ECO:0000259" key="7">
    <source>
        <dbReference type="Pfam" id="PF00535"/>
    </source>
</evidence>
<reference evidence="9" key="1">
    <citation type="submission" date="2016-10" db="EMBL/GenBank/DDBJ databases">
        <authorList>
            <person name="Varghese N."/>
        </authorList>
    </citation>
    <scope>NUCLEOTIDE SEQUENCE [LARGE SCALE GENOMIC DNA]</scope>
    <source>
        <strain evidence="9">DSM 16632</strain>
    </source>
</reference>
<evidence type="ECO:0000256" key="4">
    <source>
        <dbReference type="ARBA" id="ARBA00022679"/>
    </source>
</evidence>
<keyword evidence="4 8" id="KW-0808">Transferase</keyword>
<dbReference type="PANTHER" id="PTHR48090:SF10">
    <property type="entry name" value="GLUCOSYL-3-PHOSPHOGLYCERATE SYNTHASE"/>
    <property type="match status" value="1"/>
</dbReference>
<dbReference type="SUPFAM" id="SSF53448">
    <property type="entry name" value="Nucleotide-diphospho-sugar transferases"/>
    <property type="match status" value="1"/>
</dbReference>
<gene>
    <name evidence="8" type="ORF">SAMN02910297_01153</name>
</gene>
<dbReference type="CDD" id="cd04179">
    <property type="entry name" value="DPM_DPG-synthase_like"/>
    <property type="match status" value="1"/>
</dbReference>
<name>A0A1I4IGS9_METOL</name>
<organism evidence="8 9">
    <name type="scientific">Methanobrevibacter olleyae</name>
    <dbReference type="NCBI Taxonomy" id="294671"/>
    <lineage>
        <taxon>Archaea</taxon>
        <taxon>Methanobacteriati</taxon>
        <taxon>Methanobacteriota</taxon>
        <taxon>Methanomada group</taxon>
        <taxon>Methanobacteria</taxon>
        <taxon>Methanobacteriales</taxon>
        <taxon>Methanobacteriaceae</taxon>
        <taxon>Methanobrevibacter</taxon>
    </lineage>
</organism>
<evidence type="ECO:0000313" key="8">
    <source>
        <dbReference type="EMBL" id="SFL53267.1"/>
    </source>
</evidence>
<dbReference type="RefSeq" id="WP_074798554.1">
    <property type="nucleotide sequence ID" value="NZ_FOTL01000017.1"/>
</dbReference>
<proteinExistence type="inferred from homology"/>
<comment type="cofactor">
    <cofactor evidence="1">
        <name>Mg(2+)</name>
        <dbReference type="ChEBI" id="CHEBI:18420"/>
    </cofactor>
</comment>
<feature type="domain" description="Glycosyltransferase 2-like" evidence="7">
    <location>
        <begin position="26"/>
        <end position="154"/>
    </location>
</feature>
<evidence type="ECO:0000256" key="1">
    <source>
        <dbReference type="ARBA" id="ARBA00001946"/>
    </source>
</evidence>